<evidence type="ECO:0000313" key="2">
    <source>
        <dbReference type="Proteomes" id="UP000076407"/>
    </source>
</evidence>
<accession>A0A182XSP7</accession>
<keyword evidence="2" id="KW-1185">Reference proteome</keyword>
<sequence>MFSETTGSKSPAFEAAESLKSSCSSLSTPGASSEGACSAMISSAAISDITDSKSSAFEAADSLNSSCSSLLGEVVSSNVVTVASKSPWWQ</sequence>
<reference evidence="1" key="1">
    <citation type="submission" date="2020-05" db="UniProtKB">
        <authorList>
            <consortium name="EnsemblMetazoa"/>
        </authorList>
    </citation>
    <scope>IDENTIFICATION</scope>
    <source>
        <strain evidence="1">SANGQUA</strain>
    </source>
</reference>
<dbReference type="Proteomes" id="UP000076407">
    <property type="component" value="Unassembled WGS sequence"/>
</dbReference>
<dbReference type="EnsemblMetazoa" id="AQUA014855-RA">
    <property type="protein sequence ID" value="AQUA014855-PA"/>
    <property type="gene ID" value="AQUA014855"/>
</dbReference>
<evidence type="ECO:0000313" key="1">
    <source>
        <dbReference type="EnsemblMetazoa" id="AQUA014855-PA"/>
    </source>
</evidence>
<name>A0A182XSP7_ANOQN</name>
<protein>
    <submittedName>
        <fullName evidence="1">Uncharacterized protein</fullName>
    </submittedName>
</protein>
<proteinExistence type="predicted"/>
<dbReference type="VEuPathDB" id="VectorBase:AQUA014855"/>
<organism evidence="1 2">
    <name type="scientific">Anopheles quadriannulatus</name>
    <name type="common">Mosquito</name>
    <dbReference type="NCBI Taxonomy" id="34691"/>
    <lineage>
        <taxon>Eukaryota</taxon>
        <taxon>Metazoa</taxon>
        <taxon>Ecdysozoa</taxon>
        <taxon>Arthropoda</taxon>
        <taxon>Hexapoda</taxon>
        <taxon>Insecta</taxon>
        <taxon>Pterygota</taxon>
        <taxon>Neoptera</taxon>
        <taxon>Endopterygota</taxon>
        <taxon>Diptera</taxon>
        <taxon>Nematocera</taxon>
        <taxon>Culicoidea</taxon>
        <taxon>Culicidae</taxon>
        <taxon>Anophelinae</taxon>
        <taxon>Anopheles</taxon>
    </lineage>
</organism>
<dbReference type="AlphaFoldDB" id="A0A182XSP7"/>
<dbReference type="STRING" id="34691.A0A182XSP7"/>